<feature type="region of interest" description="Disordered" evidence="2">
    <location>
        <begin position="364"/>
        <end position="403"/>
    </location>
</feature>
<feature type="region of interest" description="Disordered" evidence="2">
    <location>
        <begin position="121"/>
        <end position="208"/>
    </location>
</feature>
<feature type="compositionally biased region" description="Polar residues" evidence="2">
    <location>
        <begin position="337"/>
        <end position="349"/>
    </location>
</feature>
<evidence type="ECO:0000313" key="3">
    <source>
        <dbReference type="EMBL" id="CDO70544.1"/>
    </source>
</evidence>
<feature type="compositionally biased region" description="Low complexity" evidence="2">
    <location>
        <begin position="293"/>
        <end position="311"/>
    </location>
</feature>
<dbReference type="Proteomes" id="UP000029665">
    <property type="component" value="Unassembled WGS sequence"/>
</dbReference>
<reference evidence="3" key="1">
    <citation type="submission" date="2014-01" db="EMBL/GenBank/DDBJ databases">
        <title>The genome of the white-rot fungus Pycnoporus cinnabarinus: a basidiomycete model with a versatile arsenal for lignocellulosic biomass breakdown.</title>
        <authorList>
            <person name="Levasseur A."/>
            <person name="Lomascolo A."/>
            <person name="Ruiz-Duenas F.J."/>
            <person name="Uzan E."/>
            <person name="Piumi F."/>
            <person name="Kues U."/>
            <person name="Ram A.F.J."/>
            <person name="Murat C."/>
            <person name="Haon M."/>
            <person name="Benoit I."/>
            <person name="Arfi Y."/>
            <person name="Chevret D."/>
            <person name="Drula E."/>
            <person name="Kwon M.J."/>
            <person name="Gouret P."/>
            <person name="Lesage-Meessen L."/>
            <person name="Lombard V."/>
            <person name="Mariette J."/>
            <person name="Noirot C."/>
            <person name="Park J."/>
            <person name="Patyshakuliyeva A."/>
            <person name="Wieneger R.A.B."/>
            <person name="Wosten H.A.B."/>
            <person name="Martin F."/>
            <person name="Coutinho P.M."/>
            <person name="de Vries R."/>
            <person name="Martinez A.T."/>
            <person name="Klopp C."/>
            <person name="Pontarotti P."/>
            <person name="Henrissat B."/>
            <person name="Record E."/>
        </authorList>
    </citation>
    <scope>NUCLEOTIDE SEQUENCE [LARGE SCALE GENOMIC DNA]</scope>
    <source>
        <strain evidence="3">BRFM137</strain>
    </source>
</reference>
<accession>A0A060SE39</accession>
<feature type="compositionally biased region" description="Acidic residues" evidence="2">
    <location>
        <begin position="124"/>
        <end position="164"/>
    </location>
</feature>
<feature type="coiled-coil region" evidence="1">
    <location>
        <begin position="15"/>
        <end position="42"/>
    </location>
</feature>
<feature type="region of interest" description="Disordered" evidence="2">
    <location>
        <begin position="419"/>
        <end position="460"/>
    </location>
</feature>
<feature type="compositionally biased region" description="Polar residues" evidence="2">
    <location>
        <begin position="68"/>
        <end position="81"/>
    </location>
</feature>
<dbReference type="OrthoDB" id="2755636at2759"/>
<feature type="compositionally biased region" description="Polar residues" evidence="2">
    <location>
        <begin position="373"/>
        <end position="397"/>
    </location>
</feature>
<organism evidence="3 4">
    <name type="scientific">Pycnoporus cinnabarinus</name>
    <name type="common">Cinnabar-red polypore</name>
    <name type="synonym">Trametes cinnabarina</name>
    <dbReference type="NCBI Taxonomy" id="5643"/>
    <lineage>
        <taxon>Eukaryota</taxon>
        <taxon>Fungi</taxon>
        <taxon>Dikarya</taxon>
        <taxon>Basidiomycota</taxon>
        <taxon>Agaricomycotina</taxon>
        <taxon>Agaricomycetes</taxon>
        <taxon>Polyporales</taxon>
        <taxon>Polyporaceae</taxon>
        <taxon>Trametes</taxon>
    </lineage>
</organism>
<gene>
    <name evidence="3" type="ORF">BN946_scf184573.g12</name>
</gene>
<evidence type="ECO:0000256" key="1">
    <source>
        <dbReference type="SAM" id="Coils"/>
    </source>
</evidence>
<dbReference type="HOGENOM" id="CLU_369662_0_0_1"/>
<protein>
    <submittedName>
        <fullName evidence="3">Uncharacterized protein</fullName>
    </submittedName>
</protein>
<keyword evidence="1" id="KW-0175">Coiled coil</keyword>
<evidence type="ECO:0000256" key="2">
    <source>
        <dbReference type="SAM" id="MobiDB-lite"/>
    </source>
</evidence>
<keyword evidence="4" id="KW-1185">Reference proteome</keyword>
<feature type="region of interest" description="Disordered" evidence="2">
    <location>
        <begin position="233"/>
        <end position="349"/>
    </location>
</feature>
<dbReference type="EMBL" id="CCBP010000084">
    <property type="protein sequence ID" value="CDO70544.1"/>
    <property type="molecule type" value="Genomic_DNA"/>
</dbReference>
<evidence type="ECO:0000313" key="4">
    <source>
        <dbReference type="Proteomes" id="UP000029665"/>
    </source>
</evidence>
<name>A0A060SE39_PYCCI</name>
<feature type="region of interest" description="Disordered" evidence="2">
    <location>
        <begin position="713"/>
        <end position="746"/>
    </location>
</feature>
<feature type="compositionally biased region" description="Basic residues" evidence="2">
    <location>
        <begin position="171"/>
        <end position="184"/>
    </location>
</feature>
<sequence length="753" mass="80850">MPKPRKNPAEVAADKKKIADEKEVAKKKAEAARQHVLELEAKLTEDAPITQPDLRRSTRSRSGKHNTLADSTDTRSLSPGLTFPGNVSQILTFRNALPEFEGTSTPQLLVLSSTLLNLNLPLADPEDEHPEDDLGSPAPDDDDYSPELDSGESEMEIDKDEDEAATVQIVKRGKQKVAGKRGGKKQSGSAAAVGKRKQDALGDSEPDVSDKCVFSAIAVSRLLTSTTILLSSVPAKSKKAKASDKTALVANWQEVLTNPKIGSARPRSPSPYSIASDVPDDILPNNRPDSRLSTASSVPPSTTGSTTDSDGCGLGEDKEGAGVSTSESLDNHAGTYSLPSSHKSRPATQSIRINDVREALRYRSQAVEGQGARPSNTQVDARASGSASRSEPTSSGSRPVPEIAVVPMARVPQHPLTKVTRPDLASQAKASGVTDVKPTAAKQKRQRRVVGADGSTTKSRPTISALPAAMQQIFATHFIPLARQFAGTLDPWTDIKFSEYKSIHRRAFGDLAKAYPLEEDDVCHKLIHNKISDWRAKFALTAVETWKEMISDPELAEVLTGPEYIGQYAVFLLGDGKAGAPFYWREWNGGEKKLGRLQGRLIIGSLASHILELQNVPLAERTGESPRGALGMATLAALHVLTHNKSGEWNPPSGRAGWFSGDNYSDSVVFVNGKHKNDKKLTRIMKVVDDLTASEWLEIMDDARAVMVQRQTAPGKRMKAGTKGAAAATVHGGSEDHAESDGSDSDVMLVADA</sequence>
<comment type="caution">
    <text evidence="3">The sequence shown here is derived from an EMBL/GenBank/DDBJ whole genome shotgun (WGS) entry which is preliminary data.</text>
</comment>
<dbReference type="AlphaFoldDB" id="A0A060SE39"/>
<feature type="region of interest" description="Disordered" evidence="2">
    <location>
        <begin position="42"/>
        <end position="81"/>
    </location>
</feature>
<dbReference type="STRING" id="5643.A0A060SE39"/>
<proteinExistence type="predicted"/>